<organism evidence="7 8">
    <name type="scientific">Paramecium pentaurelia</name>
    <dbReference type="NCBI Taxonomy" id="43138"/>
    <lineage>
        <taxon>Eukaryota</taxon>
        <taxon>Sar</taxon>
        <taxon>Alveolata</taxon>
        <taxon>Ciliophora</taxon>
        <taxon>Intramacronucleata</taxon>
        <taxon>Oligohymenophorea</taxon>
        <taxon>Peniculida</taxon>
        <taxon>Parameciidae</taxon>
        <taxon>Paramecium</taxon>
    </lineage>
</organism>
<dbReference type="Proteomes" id="UP000689195">
    <property type="component" value="Unassembled WGS sequence"/>
</dbReference>
<dbReference type="PANTHER" id="PTHR23030">
    <property type="entry name" value="PCD6 INTERACTING PROTEIN-RELATED"/>
    <property type="match status" value="1"/>
</dbReference>
<dbReference type="InterPro" id="IPR025304">
    <property type="entry name" value="ALIX_V_dom"/>
</dbReference>
<proteinExistence type="predicted"/>
<protein>
    <recommendedName>
        <fullName evidence="6">BRO1 domain-containing protein</fullName>
    </recommendedName>
</protein>
<keyword evidence="8" id="KW-1185">Reference proteome</keyword>
<dbReference type="PROSITE" id="PS51180">
    <property type="entry name" value="BRO1"/>
    <property type="match status" value="1"/>
</dbReference>
<dbReference type="EMBL" id="CAJJDO010000034">
    <property type="protein sequence ID" value="CAD8160248.1"/>
    <property type="molecule type" value="Genomic_DNA"/>
</dbReference>
<dbReference type="InterPro" id="IPR004328">
    <property type="entry name" value="BRO1_dom"/>
</dbReference>
<accession>A0A8S1U6I9</accession>
<evidence type="ECO:0000256" key="3">
    <source>
        <dbReference type="ARBA" id="ARBA00022490"/>
    </source>
</evidence>
<evidence type="ECO:0000256" key="2">
    <source>
        <dbReference type="ARBA" id="ARBA00004496"/>
    </source>
</evidence>
<dbReference type="GO" id="GO:0005768">
    <property type="term" value="C:endosome"/>
    <property type="evidence" value="ECO:0007669"/>
    <property type="project" value="UniProtKB-SubCell"/>
</dbReference>
<dbReference type="OrthoDB" id="2141925at2759"/>
<evidence type="ECO:0000256" key="5">
    <source>
        <dbReference type="SAM" id="MobiDB-lite"/>
    </source>
</evidence>
<evidence type="ECO:0000256" key="4">
    <source>
        <dbReference type="ARBA" id="ARBA00022753"/>
    </source>
</evidence>
<dbReference type="CDD" id="cd09034">
    <property type="entry name" value="BRO1_Alix_like"/>
    <property type="match status" value="1"/>
</dbReference>
<feature type="compositionally biased region" description="Pro residues" evidence="5">
    <location>
        <begin position="787"/>
        <end position="812"/>
    </location>
</feature>
<keyword evidence="4" id="KW-0967">Endosome</keyword>
<dbReference type="GO" id="GO:0043328">
    <property type="term" value="P:protein transport to vacuole involved in ubiquitin-dependent protein catabolic process via the multivesicular body sorting pathway"/>
    <property type="evidence" value="ECO:0007669"/>
    <property type="project" value="TreeGrafter"/>
</dbReference>
<comment type="subcellular location">
    <subcellularLocation>
        <location evidence="2">Cytoplasm</location>
    </subcellularLocation>
    <subcellularLocation>
        <location evidence="1">Endosome</location>
    </subcellularLocation>
</comment>
<name>A0A8S1U6I9_9CILI</name>
<feature type="compositionally biased region" description="Low complexity" evidence="5">
    <location>
        <begin position="752"/>
        <end position="786"/>
    </location>
</feature>
<feature type="region of interest" description="Disordered" evidence="5">
    <location>
        <begin position="752"/>
        <end position="869"/>
    </location>
</feature>
<evidence type="ECO:0000313" key="7">
    <source>
        <dbReference type="EMBL" id="CAD8160248.1"/>
    </source>
</evidence>
<evidence type="ECO:0000313" key="8">
    <source>
        <dbReference type="Proteomes" id="UP000689195"/>
    </source>
</evidence>
<dbReference type="AlphaFoldDB" id="A0A8S1U6I9"/>
<gene>
    <name evidence="7" type="ORF">PPENT_87.1.T0340241</name>
</gene>
<dbReference type="PANTHER" id="PTHR23030:SF30">
    <property type="entry name" value="TYROSINE-PROTEIN PHOSPHATASE NON-RECEPTOR TYPE 23"/>
    <property type="match status" value="1"/>
</dbReference>
<feature type="domain" description="BRO1" evidence="6">
    <location>
        <begin position="1"/>
        <end position="869"/>
    </location>
</feature>
<dbReference type="SMART" id="SM01041">
    <property type="entry name" value="BRO1"/>
    <property type="match status" value="1"/>
</dbReference>
<keyword evidence="3" id="KW-0963">Cytoplasm</keyword>
<evidence type="ECO:0000256" key="1">
    <source>
        <dbReference type="ARBA" id="ARBA00004177"/>
    </source>
</evidence>
<reference evidence="7" key="1">
    <citation type="submission" date="2021-01" db="EMBL/GenBank/DDBJ databases">
        <authorList>
            <consortium name="Genoscope - CEA"/>
            <person name="William W."/>
        </authorList>
    </citation>
    <scope>NUCLEOTIDE SEQUENCE</scope>
</reference>
<sequence>MLFNLPLKQTRHVDIIKPVEQAIMNCYGEVTLFTEIRDVVEKTQKLRQNLDYEKINLSIATDPLTSENLENNLLEYLKNFSLLFKHLRFEQGDQRSPQVMFYWSDSYDHKRSCQLNSGRLELISQYYNLAISYYYQANSKIIKDTDPDRKAAYTKLRNGLWALDQLKQHIHGLSKDSISQLYDISTLNLEFLEHAFCGLAYKALYQNMMSQVKTFGLNNVCGTIFEAAKEFTIALKAIEGMNSQYQKQIGKNFLAQILPMIQFNQIWATVTGCLQMGNFHYGRIPDDSRGQNMGKALGFLIRAQQLIQPIVNDKNANKTYSPDQLDQLKQLNQQLTQLTTEYNYKNQQIYKEQIVAQDLLPYPPLMEQIRLKPMEPVSFKEPAQGANKFSGFVSEEALQLSREIKIFVEQTKYSLEESVRQLFDQKNQAYAETYVTYFIDMAQQKQLIQGGIPQSIQDKISYIRSRGCLSGIEKIVEQAKQKSVTCNQLLGQIEQALLNEQQQDLDNRNKYGAQWKRIPSNQLNQQYFNSLKDLKAKYLQAQKIDFDVMSGFENSKEALILATQNDNIIIQKLPKDNNNSDFVNQNAQTFVQLTSTDQQVNSMVDQLKAIIQEYNQIMQETNFTKIAVNGINEGIPKEQVFNMAIQNVQTLIENFNNNMNKVSEVISQVCGLARELSNLKKQSAEQVQQSGQTNIFAGAQNVIDNIDHSVIFYEQLKMHLEEQDRKVKDFLMARSIESQQLIQQLNQQQTYQQSQQNQVQNPPQQPQQPQQQSGYQYPVYPQYPQYPQQPPNPQYPQQPPNPQYPQQPPNPQYPQQIPNPNYPQQPNPQGYPQQMPYPPQQYPQQQQQAYVQYPQQQQNYGPWGQQQKK</sequence>
<feature type="compositionally biased region" description="Low complexity" evidence="5">
    <location>
        <begin position="842"/>
        <end position="869"/>
    </location>
</feature>
<evidence type="ECO:0000259" key="6">
    <source>
        <dbReference type="PROSITE" id="PS51180"/>
    </source>
</evidence>
<comment type="caution">
    <text evidence="7">The sequence shown here is derived from an EMBL/GenBank/DDBJ whole genome shotgun (WGS) entry which is preliminary data.</text>
</comment>
<dbReference type="Pfam" id="PF13949">
    <property type="entry name" value="ALIX_LYPXL_bnd"/>
    <property type="match status" value="1"/>
</dbReference>